<dbReference type="AlphaFoldDB" id="A0A835YMJ9"/>
<keyword evidence="1" id="KW-0732">Signal</keyword>
<feature type="domain" description="Thioredoxin" evidence="2">
    <location>
        <begin position="410"/>
        <end position="487"/>
    </location>
</feature>
<dbReference type="EMBL" id="JAFCMP010000537">
    <property type="protein sequence ID" value="KAG5176360.1"/>
    <property type="molecule type" value="Genomic_DNA"/>
</dbReference>
<dbReference type="Gene3D" id="3.90.180.10">
    <property type="entry name" value="Medium-chain alcohol dehydrogenases, catalytic domain"/>
    <property type="match status" value="1"/>
</dbReference>
<comment type="caution">
    <text evidence="3">The sequence shown here is derived from an EMBL/GenBank/DDBJ whole genome shotgun (WGS) entry which is preliminary data.</text>
</comment>
<proteinExistence type="predicted"/>
<dbReference type="PANTHER" id="PTHR11695:SF294">
    <property type="entry name" value="RETICULON-4-INTERACTING PROTEIN 1, MITOCHONDRIAL"/>
    <property type="match status" value="1"/>
</dbReference>
<dbReference type="InterPro" id="IPR013766">
    <property type="entry name" value="Thioredoxin_domain"/>
</dbReference>
<dbReference type="PANTHER" id="PTHR11695">
    <property type="entry name" value="ALCOHOL DEHYDROGENASE RELATED"/>
    <property type="match status" value="1"/>
</dbReference>
<reference evidence="3" key="1">
    <citation type="submission" date="2021-02" db="EMBL/GenBank/DDBJ databases">
        <title>First Annotated Genome of the Yellow-green Alga Tribonema minus.</title>
        <authorList>
            <person name="Mahan K.M."/>
        </authorList>
    </citation>
    <scope>NUCLEOTIDE SEQUENCE</scope>
    <source>
        <strain evidence="3">UTEX B ZZ1240</strain>
    </source>
</reference>
<dbReference type="InterPro" id="IPR036249">
    <property type="entry name" value="Thioredoxin-like_sf"/>
</dbReference>
<feature type="chain" id="PRO_5032907883" description="Thioredoxin domain-containing protein" evidence="1">
    <location>
        <begin position="18"/>
        <end position="490"/>
    </location>
</feature>
<feature type="signal peptide" evidence="1">
    <location>
        <begin position="1"/>
        <end position="17"/>
    </location>
</feature>
<organism evidence="3 4">
    <name type="scientific">Tribonema minus</name>
    <dbReference type="NCBI Taxonomy" id="303371"/>
    <lineage>
        <taxon>Eukaryota</taxon>
        <taxon>Sar</taxon>
        <taxon>Stramenopiles</taxon>
        <taxon>Ochrophyta</taxon>
        <taxon>PX clade</taxon>
        <taxon>Xanthophyceae</taxon>
        <taxon>Tribonematales</taxon>
        <taxon>Tribonemataceae</taxon>
        <taxon>Tribonema</taxon>
    </lineage>
</organism>
<dbReference type="Pfam" id="PF00085">
    <property type="entry name" value="Thioredoxin"/>
    <property type="match status" value="1"/>
</dbReference>
<dbReference type="InterPro" id="IPR036291">
    <property type="entry name" value="NAD(P)-bd_dom_sf"/>
</dbReference>
<dbReference type="Gene3D" id="3.40.30.10">
    <property type="entry name" value="Glutaredoxin"/>
    <property type="match status" value="1"/>
</dbReference>
<evidence type="ECO:0000313" key="4">
    <source>
        <dbReference type="Proteomes" id="UP000664859"/>
    </source>
</evidence>
<gene>
    <name evidence="3" type="ORF">JKP88DRAFT_351077</name>
</gene>
<dbReference type="GO" id="GO:0005739">
    <property type="term" value="C:mitochondrion"/>
    <property type="evidence" value="ECO:0007669"/>
    <property type="project" value="TreeGrafter"/>
</dbReference>
<accession>A0A835YMJ9</accession>
<evidence type="ECO:0000256" key="1">
    <source>
        <dbReference type="SAM" id="SignalP"/>
    </source>
</evidence>
<dbReference type="CDD" id="cd02947">
    <property type="entry name" value="TRX_family"/>
    <property type="match status" value="1"/>
</dbReference>
<name>A0A835YMJ9_9STRA</name>
<evidence type="ECO:0000313" key="3">
    <source>
        <dbReference type="EMBL" id="KAG5176360.1"/>
    </source>
</evidence>
<protein>
    <recommendedName>
        <fullName evidence="2">Thioredoxin domain-containing protein</fullName>
    </recommendedName>
</protein>
<dbReference type="SUPFAM" id="SSF52833">
    <property type="entry name" value="Thioredoxin-like"/>
    <property type="match status" value="1"/>
</dbReference>
<dbReference type="InterPro" id="IPR050700">
    <property type="entry name" value="YIM1/Zinc_Alcohol_DH_Fams"/>
</dbReference>
<keyword evidence="4" id="KW-1185">Reference proteome</keyword>
<sequence>MIHRLAPPLLLAGCACAFAPLTMTTVEVKYSFRSVVDTKLLGEAGLRRIGAKPDLVLLQSIVGKTEDGKEVIGVVEPQTLRKGAKVEVQETMLVNKPQGWRVEESSMLPHLAITSGTALMAAGITQDTAPGKHCAVTGGNSPMAAFMMCLLAGWGASVIAVTNARKEACLKCGASTVVDFRADSFADEAKGSLDLVVDTLGRESKSSIAELKRALGAQYVSVMPEILKLAVDDGVIFGGGKIMAYRSALQGGNNHAFWLPDDGGASMGMVNAVAELSASSPHLQKWGAGAGGSTDMVSMQEYLEALAWPKDRDTGLRYGFPGRTSEYWMEPSAEEVEVEDEQVAVAYRQQPTLLQQFSGAGAGATAGGAAQAAKGGKKGASSKPIGGGIKEVASAADLAAATHEDKAILFVSSGSCRVCKYLGTWYRKLEPQFEDIEFLHMDAQSDPQLVGRQLGLNAVPSFVAFKGGKMLATVTSSDKTKIEELVQKLA</sequence>
<evidence type="ECO:0000259" key="2">
    <source>
        <dbReference type="Pfam" id="PF00085"/>
    </source>
</evidence>
<dbReference type="PROSITE" id="PS51257">
    <property type="entry name" value="PROKAR_LIPOPROTEIN"/>
    <property type="match status" value="1"/>
</dbReference>
<dbReference type="OrthoDB" id="201656at2759"/>
<dbReference type="Gene3D" id="3.40.50.720">
    <property type="entry name" value="NAD(P)-binding Rossmann-like Domain"/>
    <property type="match status" value="1"/>
</dbReference>
<dbReference type="SUPFAM" id="SSF51735">
    <property type="entry name" value="NAD(P)-binding Rossmann-fold domains"/>
    <property type="match status" value="1"/>
</dbReference>
<dbReference type="Proteomes" id="UP000664859">
    <property type="component" value="Unassembled WGS sequence"/>
</dbReference>